<dbReference type="GO" id="GO:0006508">
    <property type="term" value="P:proteolysis"/>
    <property type="evidence" value="ECO:0007669"/>
    <property type="project" value="UniProtKB-KW"/>
</dbReference>
<name>A0A1C3ERL0_9GAMM</name>
<evidence type="ECO:0000256" key="6">
    <source>
        <dbReference type="ARBA" id="ARBA00022833"/>
    </source>
</evidence>
<keyword evidence="5" id="KW-0378">Hydrolase</keyword>
<dbReference type="Proteomes" id="UP000094936">
    <property type="component" value="Unassembled WGS sequence"/>
</dbReference>
<comment type="subcellular location">
    <subcellularLocation>
        <location evidence="2">Cell envelope</location>
    </subcellularLocation>
</comment>
<dbReference type="PANTHER" id="PTHR21666">
    <property type="entry name" value="PEPTIDASE-RELATED"/>
    <property type="match status" value="1"/>
</dbReference>
<dbReference type="Pfam" id="PF01551">
    <property type="entry name" value="Peptidase_M23"/>
    <property type="match status" value="1"/>
</dbReference>
<keyword evidence="4" id="KW-0479">Metal-binding</keyword>
<dbReference type="FunFam" id="2.70.70.10:FF:000002">
    <property type="entry name" value="Murein DD-endopeptidase MepM"/>
    <property type="match status" value="1"/>
</dbReference>
<dbReference type="AlphaFoldDB" id="A0A1C3ERL0"/>
<keyword evidence="6" id="KW-0862">Zinc</keyword>
<dbReference type="Gene3D" id="2.70.70.10">
    <property type="entry name" value="Glucose Permease (Domain IIA)"/>
    <property type="match status" value="1"/>
</dbReference>
<reference evidence="10 11" key="1">
    <citation type="submission" date="2016-05" db="EMBL/GenBank/DDBJ databases">
        <title>Genomic Taxonomy of the Vibrionaceae.</title>
        <authorList>
            <person name="Gomez-Gil B."/>
            <person name="Enciso-Ibarra J."/>
        </authorList>
    </citation>
    <scope>NUCLEOTIDE SEQUENCE [LARGE SCALE GENOMIC DNA]</scope>
    <source>
        <strain evidence="10 11">CAIM 1920</strain>
    </source>
</reference>
<evidence type="ECO:0000313" key="10">
    <source>
        <dbReference type="EMBL" id="ODA35838.1"/>
    </source>
</evidence>
<evidence type="ECO:0000313" key="11">
    <source>
        <dbReference type="Proteomes" id="UP000094936"/>
    </source>
</evidence>
<dbReference type="GO" id="GO:0030313">
    <property type="term" value="C:cell envelope"/>
    <property type="evidence" value="ECO:0007669"/>
    <property type="project" value="UniProtKB-SubCell"/>
</dbReference>
<comment type="cofactor">
    <cofactor evidence="1">
        <name>Zn(2+)</name>
        <dbReference type="ChEBI" id="CHEBI:29105"/>
    </cofactor>
</comment>
<dbReference type="PANTHER" id="PTHR21666:SF292">
    <property type="entry name" value="MUREIN DD-ENDOPEPTIDASE MEPM"/>
    <property type="match status" value="1"/>
</dbReference>
<evidence type="ECO:0000256" key="1">
    <source>
        <dbReference type="ARBA" id="ARBA00001947"/>
    </source>
</evidence>
<evidence type="ECO:0000256" key="7">
    <source>
        <dbReference type="ARBA" id="ARBA00023049"/>
    </source>
</evidence>
<sequence>MRKKLFSGPQKMAAQLQTMPRIHRLSLITMSFLMVAVAIWTPTHHTERDVTRKVIPLDKASVTPISNDNSEPMDVLLDPDDPALKVEQDEIDKQLAKEDSHQHSHVIVDGDSLSSVFGQYGLSLNDMYALVKANSDVSKLRVGQTLRWQVDDDGKLTSFEILRNRKNTDVFTISSAGITYKQQTAKGEFRDVTVKGVVKTSFYVQARQAGLTPGQIQELVSALQWRFDLGKQARRNDRFYALISREFVDGERFSSGEVQGFLYRSGRNEIMIYRHTDGKFYDQDGQSLQRAFRRLPLTKRYRISSPFNPHRLHPITGRISPHNGTDFATPIGTAVLATGDGVVVKAQKHRLAGNFVVIKHGREYTTRYLHLSKILVKKGQRVKMGQKIALSGNTGRSTGPHLHYELHRFGRPVNAMKVPLPQASPIPAGQRSEFVARLKRAESRIEG</sequence>
<dbReference type="PROSITE" id="PS51782">
    <property type="entry name" value="LYSM"/>
    <property type="match status" value="1"/>
</dbReference>
<keyword evidence="3" id="KW-0645">Protease</keyword>
<dbReference type="InterPro" id="IPR018392">
    <property type="entry name" value="LysM"/>
</dbReference>
<evidence type="ECO:0000259" key="9">
    <source>
        <dbReference type="PROSITE" id="PS51782"/>
    </source>
</evidence>
<evidence type="ECO:0000256" key="3">
    <source>
        <dbReference type="ARBA" id="ARBA00022670"/>
    </source>
</evidence>
<evidence type="ECO:0000256" key="5">
    <source>
        <dbReference type="ARBA" id="ARBA00022801"/>
    </source>
</evidence>
<keyword evidence="7" id="KW-0482">Metalloprotease</keyword>
<dbReference type="EMBL" id="LYBM01000002">
    <property type="protein sequence ID" value="ODA35838.1"/>
    <property type="molecule type" value="Genomic_DNA"/>
</dbReference>
<protein>
    <submittedName>
        <fullName evidence="10">Peptigoglycan-binding protein LysM</fullName>
    </submittedName>
</protein>
<dbReference type="GO" id="GO:0046872">
    <property type="term" value="F:metal ion binding"/>
    <property type="evidence" value="ECO:0007669"/>
    <property type="project" value="UniProtKB-KW"/>
</dbReference>
<proteinExistence type="predicted"/>
<dbReference type="InterPro" id="IPR016047">
    <property type="entry name" value="M23ase_b-sheet_dom"/>
</dbReference>
<dbReference type="InterPro" id="IPR050570">
    <property type="entry name" value="Cell_wall_metabolism_enzyme"/>
</dbReference>
<dbReference type="GO" id="GO:0042834">
    <property type="term" value="F:peptidoglycan binding"/>
    <property type="evidence" value="ECO:0007669"/>
    <property type="project" value="InterPro"/>
</dbReference>
<gene>
    <name evidence="10" type="ORF">A8L45_02030</name>
</gene>
<dbReference type="RefSeq" id="WP_068898699.1">
    <property type="nucleotide sequence ID" value="NZ_JBHUIF010000032.1"/>
</dbReference>
<dbReference type="InterPro" id="IPR011055">
    <property type="entry name" value="Dup_hybrid_motif"/>
</dbReference>
<dbReference type="SUPFAM" id="SSF51261">
    <property type="entry name" value="Duplicated hybrid motif"/>
    <property type="match status" value="1"/>
</dbReference>
<dbReference type="NCBIfam" id="NF008652">
    <property type="entry name" value="PRK11649.1"/>
    <property type="match status" value="1"/>
</dbReference>
<dbReference type="Pfam" id="PF19425">
    <property type="entry name" value="Csd3_N2"/>
    <property type="match status" value="1"/>
</dbReference>
<dbReference type="InterPro" id="IPR045834">
    <property type="entry name" value="Csd3_N2"/>
</dbReference>
<dbReference type="STRING" id="1080227.A8L45_02030"/>
<dbReference type="CDD" id="cd12797">
    <property type="entry name" value="M23_peptidase"/>
    <property type="match status" value="1"/>
</dbReference>
<feature type="domain" description="LysM" evidence="9">
    <location>
        <begin position="103"/>
        <end position="148"/>
    </location>
</feature>
<evidence type="ECO:0000256" key="2">
    <source>
        <dbReference type="ARBA" id="ARBA00004196"/>
    </source>
</evidence>
<dbReference type="CDD" id="cd00118">
    <property type="entry name" value="LysM"/>
    <property type="match status" value="1"/>
</dbReference>
<organism evidence="10 11">
    <name type="scientific">Veronia pacifica</name>
    <dbReference type="NCBI Taxonomy" id="1080227"/>
    <lineage>
        <taxon>Bacteria</taxon>
        <taxon>Pseudomonadati</taxon>
        <taxon>Pseudomonadota</taxon>
        <taxon>Gammaproteobacteria</taxon>
        <taxon>Vibrionales</taxon>
        <taxon>Vibrionaceae</taxon>
        <taxon>Veronia</taxon>
    </lineage>
</organism>
<comment type="caution">
    <text evidence="10">The sequence shown here is derived from an EMBL/GenBank/DDBJ whole genome shotgun (WGS) entry which is preliminary data.</text>
</comment>
<evidence type="ECO:0000256" key="4">
    <source>
        <dbReference type="ARBA" id="ARBA00022723"/>
    </source>
</evidence>
<evidence type="ECO:0000256" key="8">
    <source>
        <dbReference type="ARBA" id="ARBA00060568"/>
    </source>
</evidence>
<dbReference type="Pfam" id="PF04225">
    <property type="entry name" value="LysM_OapA"/>
    <property type="match status" value="1"/>
</dbReference>
<dbReference type="Gene3D" id="3.10.450.350">
    <property type="match status" value="2"/>
</dbReference>
<comment type="pathway">
    <text evidence="8">Cell wall degradation; peptidoglycan degradation.</text>
</comment>
<dbReference type="InterPro" id="IPR007340">
    <property type="entry name" value="LysM_Opacity-associatedA"/>
</dbReference>
<dbReference type="GO" id="GO:0004222">
    <property type="term" value="F:metalloendopeptidase activity"/>
    <property type="evidence" value="ECO:0007669"/>
    <property type="project" value="TreeGrafter"/>
</dbReference>
<accession>A0A1C3ERL0</accession>
<keyword evidence="11" id="KW-1185">Reference proteome</keyword>
<dbReference type="OrthoDB" id="9805070at2"/>